<protein>
    <submittedName>
        <fullName evidence="2">Universal stress protein</fullName>
    </submittedName>
</protein>
<dbReference type="CDD" id="cd00293">
    <property type="entry name" value="USP-like"/>
    <property type="match status" value="1"/>
</dbReference>
<dbReference type="Pfam" id="PF00582">
    <property type="entry name" value="Usp"/>
    <property type="match status" value="1"/>
</dbReference>
<reference evidence="2 3" key="1">
    <citation type="submission" date="2020-03" db="EMBL/GenBank/DDBJ databases">
        <title>Metagenomic, metatranscriptomic, and metabolomic analyses revealed the key microbes and metabolic features during the fermentation of ganjang, Korean traditional soy sauce.</title>
        <authorList>
            <person name="Chun B.H."/>
            <person name="Jeon C.O."/>
        </authorList>
    </citation>
    <scope>NUCLEOTIDE SEQUENCE [LARGE SCALE GENOMIC DNA]</scope>
    <source>
        <strain evidence="2 3">KG14</strain>
    </source>
</reference>
<dbReference type="InterPro" id="IPR006016">
    <property type="entry name" value="UspA"/>
</dbReference>
<proteinExistence type="predicted"/>
<dbReference type="SUPFAM" id="SSF52402">
    <property type="entry name" value="Adenine nucleotide alpha hydrolases-like"/>
    <property type="match status" value="1"/>
</dbReference>
<name>A0A851HYJ6_9GAMM</name>
<dbReference type="Proteomes" id="UP000536442">
    <property type="component" value="Unassembled WGS sequence"/>
</dbReference>
<sequence length="155" mass="16704">MFHKILLAIDYEDDGEGKRALEEGVRLLSEGGELHLATIYDPGGAGFFPHVSTETPADREAEVREQLSLLARKYLPMQYSAKLHIIAGSPGEKLVALAANIGVDLIILVSKGSAGLWPLRRATKEYVVKNACCATLILPQELEESGAGEKSDSDA</sequence>
<gene>
    <name evidence="2" type="ORF">HLV39_05890</name>
</gene>
<evidence type="ECO:0000259" key="1">
    <source>
        <dbReference type="Pfam" id="PF00582"/>
    </source>
</evidence>
<accession>A0A851HYJ6</accession>
<organism evidence="2 3">
    <name type="scientific">Marinobacter adhaerens</name>
    <dbReference type="NCBI Taxonomy" id="1033846"/>
    <lineage>
        <taxon>Bacteria</taxon>
        <taxon>Pseudomonadati</taxon>
        <taxon>Pseudomonadota</taxon>
        <taxon>Gammaproteobacteria</taxon>
        <taxon>Pseudomonadales</taxon>
        <taxon>Marinobacteraceae</taxon>
        <taxon>Marinobacter</taxon>
    </lineage>
</organism>
<dbReference type="Gene3D" id="3.40.50.620">
    <property type="entry name" value="HUPs"/>
    <property type="match status" value="1"/>
</dbReference>
<keyword evidence="3" id="KW-1185">Reference proteome</keyword>
<comment type="caution">
    <text evidence="2">The sequence shown here is derived from an EMBL/GenBank/DDBJ whole genome shotgun (WGS) entry which is preliminary data.</text>
</comment>
<feature type="domain" description="UspA" evidence="1">
    <location>
        <begin position="1"/>
        <end position="138"/>
    </location>
</feature>
<dbReference type="EMBL" id="JABEVQ010000003">
    <property type="protein sequence ID" value="NWN91021.1"/>
    <property type="molecule type" value="Genomic_DNA"/>
</dbReference>
<evidence type="ECO:0000313" key="3">
    <source>
        <dbReference type="Proteomes" id="UP000536442"/>
    </source>
</evidence>
<evidence type="ECO:0000313" key="2">
    <source>
        <dbReference type="EMBL" id="NWN91021.1"/>
    </source>
</evidence>
<dbReference type="AlphaFoldDB" id="A0A851HYJ6"/>
<dbReference type="InterPro" id="IPR014729">
    <property type="entry name" value="Rossmann-like_a/b/a_fold"/>
</dbReference>